<dbReference type="Proteomes" id="UP001219518">
    <property type="component" value="Unassembled WGS sequence"/>
</dbReference>
<accession>A0AAE1LKN0</accession>
<keyword evidence="1" id="KW-0689">Ribosomal protein</keyword>
<sequence>MQLFSAKANRELEGLVNATFTETGILGEPGEPNLLPPTDEPELQLALSRLLRAELACDFAEAVQDAEEAMRSAPPEDVERVASMAAAASARRRAAQRAAEHQAHIVEVIREPVPEAVGSEPGQRAMEVIAYVGSTGTAASTGSEDNLKL</sequence>
<dbReference type="GO" id="GO:0005840">
    <property type="term" value="C:ribosome"/>
    <property type="evidence" value="ECO:0007669"/>
    <property type="project" value="UniProtKB-KW"/>
</dbReference>
<name>A0AAE1LKN0_9NEOP</name>
<proteinExistence type="predicted"/>
<reference evidence="1" key="1">
    <citation type="submission" date="2021-07" db="EMBL/GenBank/DDBJ databases">
        <authorList>
            <person name="Catto M.A."/>
            <person name="Jacobson A."/>
            <person name="Kennedy G."/>
            <person name="Labadie P."/>
            <person name="Hunt B.G."/>
            <person name="Srinivasan R."/>
        </authorList>
    </citation>
    <scope>NUCLEOTIDE SEQUENCE</scope>
    <source>
        <strain evidence="1">PL_HMW_Pooled</strain>
        <tissue evidence="1">Head</tissue>
    </source>
</reference>
<evidence type="ECO:0000313" key="1">
    <source>
        <dbReference type="EMBL" id="KAK3922039.1"/>
    </source>
</evidence>
<reference evidence="1" key="2">
    <citation type="journal article" date="2023" name="BMC Genomics">
        <title>Pest status, molecular evolution, and epigenetic factors derived from the genome assembly of Frankliniella fusca, a thysanopteran phytovirus vector.</title>
        <authorList>
            <person name="Catto M.A."/>
            <person name="Labadie P.E."/>
            <person name="Jacobson A.L."/>
            <person name="Kennedy G.G."/>
            <person name="Srinivasan R."/>
            <person name="Hunt B.G."/>
        </authorList>
    </citation>
    <scope>NUCLEOTIDE SEQUENCE</scope>
    <source>
        <strain evidence="1">PL_HMW_Pooled</strain>
    </source>
</reference>
<evidence type="ECO:0000313" key="2">
    <source>
        <dbReference type="Proteomes" id="UP001219518"/>
    </source>
</evidence>
<comment type="caution">
    <text evidence="1">The sequence shown here is derived from an EMBL/GenBank/DDBJ whole genome shotgun (WGS) entry which is preliminary data.</text>
</comment>
<organism evidence="1 2">
    <name type="scientific">Frankliniella fusca</name>
    <dbReference type="NCBI Taxonomy" id="407009"/>
    <lineage>
        <taxon>Eukaryota</taxon>
        <taxon>Metazoa</taxon>
        <taxon>Ecdysozoa</taxon>
        <taxon>Arthropoda</taxon>
        <taxon>Hexapoda</taxon>
        <taxon>Insecta</taxon>
        <taxon>Pterygota</taxon>
        <taxon>Neoptera</taxon>
        <taxon>Paraneoptera</taxon>
        <taxon>Thysanoptera</taxon>
        <taxon>Terebrantia</taxon>
        <taxon>Thripoidea</taxon>
        <taxon>Thripidae</taxon>
        <taxon>Frankliniella</taxon>
    </lineage>
</organism>
<dbReference type="EMBL" id="JAHWGI010001062">
    <property type="protein sequence ID" value="KAK3922039.1"/>
    <property type="molecule type" value="Genomic_DNA"/>
</dbReference>
<keyword evidence="1" id="KW-0687">Ribonucleoprotein</keyword>
<protein>
    <submittedName>
        <fullName evidence="1">Ribosomal protein S12 methylthiotransferase</fullName>
    </submittedName>
</protein>
<keyword evidence="2" id="KW-1185">Reference proteome</keyword>
<gene>
    <name evidence="1" type="ORF">KUF71_011215</name>
</gene>
<dbReference type="AlphaFoldDB" id="A0AAE1LKN0"/>